<evidence type="ECO:0000313" key="3">
    <source>
        <dbReference type="Proteomes" id="UP000289323"/>
    </source>
</evidence>
<accession>A0A3S4DAG1</accession>
<feature type="chain" id="PRO_5018649949" evidence="1">
    <location>
        <begin position="19"/>
        <end position="507"/>
    </location>
</feature>
<gene>
    <name evidence="2" type="ORF">TT172_LOCUS9586</name>
</gene>
<reference evidence="2 3" key="1">
    <citation type="submission" date="2018-04" db="EMBL/GenBank/DDBJ databases">
        <authorList>
            <person name="Huttner S."/>
            <person name="Dainat J."/>
        </authorList>
    </citation>
    <scope>NUCLEOTIDE SEQUENCE [LARGE SCALE GENOMIC DNA]</scope>
</reference>
<evidence type="ECO:0000256" key="1">
    <source>
        <dbReference type="SAM" id="SignalP"/>
    </source>
</evidence>
<evidence type="ECO:0000313" key="2">
    <source>
        <dbReference type="EMBL" id="SPQ27167.1"/>
    </source>
</evidence>
<dbReference type="Proteomes" id="UP000289323">
    <property type="component" value="Unassembled WGS sequence"/>
</dbReference>
<keyword evidence="1" id="KW-0732">Signal</keyword>
<feature type="signal peptide" evidence="1">
    <location>
        <begin position="1"/>
        <end position="18"/>
    </location>
</feature>
<protein>
    <submittedName>
        <fullName evidence="2">Bdf97f75-8b1b-40a6-972e-2505625f99d7</fullName>
    </submittedName>
</protein>
<organism evidence="2 3">
    <name type="scientific">Thermothielavioides terrestris</name>
    <dbReference type="NCBI Taxonomy" id="2587410"/>
    <lineage>
        <taxon>Eukaryota</taxon>
        <taxon>Fungi</taxon>
        <taxon>Dikarya</taxon>
        <taxon>Ascomycota</taxon>
        <taxon>Pezizomycotina</taxon>
        <taxon>Sordariomycetes</taxon>
        <taxon>Sordariomycetidae</taxon>
        <taxon>Sordariales</taxon>
        <taxon>Chaetomiaceae</taxon>
        <taxon>Thermothielavioides</taxon>
    </lineage>
</organism>
<dbReference type="EMBL" id="OUUZ01000019">
    <property type="protein sequence ID" value="SPQ27167.1"/>
    <property type="molecule type" value="Genomic_DNA"/>
</dbReference>
<name>A0A3S4DAG1_9PEZI</name>
<dbReference type="AlphaFoldDB" id="A0A3S4DAG1"/>
<sequence>MAARLFFVAASAAALVSAQFPAPPSNPIQGCTTRSFMIPSWLVQDVKRSADGSVSFDVLSRVSNDTTSLACPASKAGSWTACSIQGTAPSNGTLTASVQVAENSTTFLVNQTWTCNDRGPVMTFSAMGNSSAALNFTSPVLIKGSLTSPVAITPQYPEGPEGHDLAGCTARSQKPSWVLSTIHFTDEPGDGVTSTPFQNFNLIVTNPANGYQASCMPGGSLGGTPDLSQLVCAGSEFQSSLTGRHTITTQASFDPATMTFSLNQTWFCDDTDASKPLQINAAGSTVLPLNCTTEPAAGTNQTNRYCSSTGDVDLEGKLGTVVTLQAYSLTDPVAPFGDGCTLTSIFNPAWEFSAFEVDDNDNGSGGSNDTSSASVSFDIILAAQNRGFQFPIAITQGNAAAGAGAGWYECAIGPDGGDDLPLWPYQCVFRYTPATKELQLRADWACRDLDLAHPIYFRGVTTTTVNSTLTCETAGGQSQCTTADPAFTWDAKISNVTWGMTAAAPGD</sequence>
<proteinExistence type="predicted"/>